<keyword evidence="4 5" id="KW-0732">Signal</keyword>
<evidence type="ECO:0000256" key="3">
    <source>
        <dbReference type="ARBA" id="ARBA00022723"/>
    </source>
</evidence>
<organism evidence="6 7">
    <name type="scientific">Candidatus Rhodoluna planktonica</name>
    <dbReference type="NCBI Taxonomy" id="535712"/>
    <lineage>
        <taxon>Bacteria</taxon>
        <taxon>Bacillati</taxon>
        <taxon>Actinomycetota</taxon>
        <taxon>Actinomycetes</taxon>
        <taxon>Micrococcales</taxon>
        <taxon>Microbacteriaceae</taxon>
        <taxon>Luna cluster</taxon>
        <taxon>Luna-1 subcluster</taxon>
        <taxon>Rhodoluna</taxon>
    </lineage>
</organism>
<accession>A0A1D9DXD6</accession>
<keyword evidence="2" id="KW-0813">Transport</keyword>
<dbReference type="GO" id="GO:0030001">
    <property type="term" value="P:metal ion transport"/>
    <property type="evidence" value="ECO:0007669"/>
    <property type="project" value="InterPro"/>
</dbReference>
<evidence type="ECO:0008006" key="8">
    <source>
        <dbReference type="Google" id="ProtNLM"/>
    </source>
</evidence>
<evidence type="ECO:0000313" key="6">
    <source>
        <dbReference type="EMBL" id="AOY55461.1"/>
    </source>
</evidence>
<dbReference type="InterPro" id="IPR050492">
    <property type="entry name" value="Bact_metal-bind_prot9"/>
</dbReference>
<comment type="subcellular location">
    <subcellularLocation>
        <location evidence="1">Cell envelope</location>
    </subcellularLocation>
</comment>
<protein>
    <recommendedName>
        <fullName evidence="8">ABC transporter substrate-binding protein</fullName>
    </recommendedName>
</protein>
<evidence type="ECO:0000256" key="2">
    <source>
        <dbReference type="ARBA" id="ARBA00022448"/>
    </source>
</evidence>
<dbReference type="AlphaFoldDB" id="A0A1D9DXD6"/>
<dbReference type="Gene3D" id="3.40.50.1980">
    <property type="entry name" value="Nitrogenase molybdenum iron protein domain"/>
    <property type="match status" value="2"/>
</dbReference>
<dbReference type="GO" id="GO:0046872">
    <property type="term" value="F:metal ion binding"/>
    <property type="evidence" value="ECO:0007669"/>
    <property type="project" value="UniProtKB-KW"/>
</dbReference>
<dbReference type="GO" id="GO:0030313">
    <property type="term" value="C:cell envelope"/>
    <property type="evidence" value="ECO:0007669"/>
    <property type="project" value="UniProtKB-SubCell"/>
</dbReference>
<feature type="chain" id="PRO_5009111821" description="ABC transporter substrate-binding protein" evidence="5">
    <location>
        <begin position="29"/>
        <end position="294"/>
    </location>
</feature>
<dbReference type="EMBL" id="CP015208">
    <property type="protein sequence ID" value="AOY55461.1"/>
    <property type="molecule type" value="Genomic_DNA"/>
</dbReference>
<evidence type="ECO:0000256" key="5">
    <source>
        <dbReference type="SAM" id="SignalP"/>
    </source>
</evidence>
<name>A0A1D9DXD6_9MICO</name>
<evidence type="ECO:0000256" key="1">
    <source>
        <dbReference type="ARBA" id="ARBA00004196"/>
    </source>
</evidence>
<dbReference type="KEGG" id="rpla:A4Z71_00070"/>
<dbReference type="OrthoDB" id="5296019at2"/>
<keyword evidence="7" id="KW-1185">Reference proteome</keyword>
<evidence type="ECO:0000256" key="4">
    <source>
        <dbReference type="ARBA" id="ARBA00022729"/>
    </source>
</evidence>
<dbReference type="InterPro" id="IPR006127">
    <property type="entry name" value="ZnuA-like"/>
</dbReference>
<dbReference type="STRING" id="535712.A4Z71_00070"/>
<sequence>MKFRAAVSAAIALVGVLVLSGCSPTAPESEKPQVVASLSVWGNLATYIGGDKIDVTNLINSSSQDPHSYEASARDQLALSKADLVLANGGGFDPFIDQLLAASDKKPNLLKVENLALAIDFASNEHAWYSLPTVQIVATEIAAELKKIDSANAEFYQAGLDSVMTELAATATKAATLAEQTSGKTAITTEPLVDYLLTDLGITSKTPTSFAEAIEEERDASVADLEAVAALIRDRQVDMLVVNSSTVTGQIEYLVGEAEKADIPVFEFAELPEQGESYSSWLDFYIETMDAYFE</sequence>
<reference evidence="6 7" key="1">
    <citation type="journal article" date="2016" name="Biochim. Biophys. Acta">
        <title>Photochemical characterization of actinorhodopsin and its functional existence in the natural host.</title>
        <authorList>
            <person name="Nakamura S."/>
            <person name="Kikukawa T."/>
            <person name="Tamogami J."/>
            <person name="Kamiya M."/>
            <person name="Aizawa T."/>
            <person name="Hahn M.W."/>
            <person name="Ihara K."/>
            <person name="Kamo N."/>
            <person name="Demura M."/>
        </authorList>
    </citation>
    <scope>NUCLEOTIDE SEQUENCE [LARGE SCALE GENOMIC DNA]</scope>
    <source>
        <strain evidence="6 7">MWH-Dar1</strain>
    </source>
</reference>
<dbReference type="PANTHER" id="PTHR42953:SF1">
    <property type="entry name" value="METAL-BINDING PROTEIN HI_0362-RELATED"/>
    <property type="match status" value="1"/>
</dbReference>
<gene>
    <name evidence="6" type="ORF">A4Z71_00070</name>
</gene>
<keyword evidence="3" id="KW-0479">Metal-binding</keyword>
<dbReference type="PROSITE" id="PS51257">
    <property type="entry name" value="PROKAR_LIPOPROTEIN"/>
    <property type="match status" value="1"/>
</dbReference>
<dbReference type="Proteomes" id="UP000243784">
    <property type="component" value="Chromosome"/>
</dbReference>
<dbReference type="Pfam" id="PF01297">
    <property type="entry name" value="ZnuA"/>
    <property type="match status" value="1"/>
</dbReference>
<dbReference type="PANTHER" id="PTHR42953">
    <property type="entry name" value="HIGH-AFFINITY ZINC UPTAKE SYSTEM PROTEIN ZNUA-RELATED"/>
    <property type="match status" value="1"/>
</dbReference>
<dbReference type="SUPFAM" id="SSF53807">
    <property type="entry name" value="Helical backbone' metal receptor"/>
    <property type="match status" value="1"/>
</dbReference>
<evidence type="ECO:0000313" key="7">
    <source>
        <dbReference type="Proteomes" id="UP000243784"/>
    </source>
</evidence>
<dbReference type="RefSeq" id="WP_070953977.1">
    <property type="nucleotide sequence ID" value="NZ_CP015208.1"/>
</dbReference>
<proteinExistence type="predicted"/>
<feature type="signal peptide" evidence="5">
    <location>
        <begin position="1"/>
        <end position="28"/>
    </location>
</feature>